<protein>
    <submittedName>
        <fullName evidence="3">Uncharacterized protein</fullName>
    </submittedName>
</protein>
<sequence>MWELGSRSVIVLVSVLSGCVFLYNVWGPIFILIVLLFLAVYAFYFLIINDSSLSPHAFLLLEHCKYISLEVCRSFKAVIDHVHQYIRQFLETAKRRFRQRYLAQASSTMERRRSGLYYQLSTDSYPTRRNSSHFGSITQLSPIPKSLREADTSNDVIPRNHFYHGSEHLSHDHHSFVGKRTSTPVFARNKEELENQTLKLSPPGQASSKKTSPLYKQNQALMQMENTTYFDAEGSSRSSVAALKTNSKAGEKKAVQTVAGPLLTSTRYNIDPKVYNDVTSPGLTARLTKYATEASNKLTHQSKYRVGQFPKVNLHANAVPVINVKSMRTRTPVTVNVAPSHAARYSSPSKQNILSNLCHSDDSYSSPNVAQALREISLKRHASREDVISDFAKKQRRDVVPSGKEFEIQEEVKQKRSRDDSLKSEDDTSPQSKIIRPAKRTKAPSCYDIINSLSSSRHVVSGVKRKARDFSRSGTPDFEKHFKSLECVQNASTQTSVQVRNTSPKRPNYELTERRNNSDACNSVDKLQEYSPLKGILKTSNKCKENGSDRKQARRLITQNNDKNDSVELMECTESAKLTDKLFMRAEPERNEKLRMLVEEQGNIRAKFTTDDVEEIKKEDITDMRQTSMKARLQSMFDAISGKAASRINPDVVIQAEEVNTEKSVASSPVTYVSLNSSTTTTNINTTPISTSAVALTPGTSESNTKSIKHVAFNLPGKDTGMNTNVQFVNTFEKKIENTSTAATDKTINVGTTFTSTKSEAVTKPVVSQANAATTNSTSSNVQNFNFGKPTSASRTSSIGNTTFTVDTASAKNKSPLLAATTTASIFQSVATAAPTAISSAISVSTVAANMRSEPNQSSNSRTNISQAAGNCSSSSSVSTESVKADTIFASSRTNLATLSNVTQKKEQNLGFASIGSKASVMPFTNITSSNNLTSTTSTMNTSTPSFTFGSNCPPSIVPAKSEGFVFGSSENSGAFGCSTTASRPTSMIPNSATPSSVTGSGAQANSVTVASASNAETQAKTSVSIFGSSISSTFALRPSTTSSVNGGKAVFSFGNASTATATTTTTTTTATTMTTTTTTNTTISSNAGPFGVGSNNLPPSFGTSSLSSTTSATDQAVSNASSIFTNASSTPSIFGATTASHQPVFGTSSNLNANAATFTLPKSTATSSVFGSNVTTTSSVFAPTSAIPIFSNITGGSSVNTTSIPVFGSSTSTPASGINPGGTSNVGSNLFSSTNSTTSASVFSTTNNIFGQVNSPSTDSSFKSGSGLFRNNNTGGPTLFASAQPTTTSATFGAANVSSNSTVSTFGASNVPASNNAPVPVFGAPATGTSDFASQNQNKGNPGTTNQHTSSTAQNFAAASSIFRTAENATGATVFGSSNDTAGHFNSAASSSGTFVGQNVISPNPTFGIGTTVTANGPPAFNDGNKASPFGTQPSTFGTPTMASTSVFASVNTNESNTAPGVFTFGASQKPPQQNTTTFSFGSNSNNNNNNSAASTSTPFQFGSTTSNSATGFNFSAPTTTPSINFGTTSSTATFNASTPGMFSIGSGSTAPRSRNIRTRKLR</sequence>
<feature type="compositionally biased region" description="Polar residues" evidence="1">
    <location>
        <begin position="1328"/>
        <end position="1352"/>
    </location>
</feature>
<name>A0AA40KP79_9HYME</name>
<reference evidence="3" key="1">
    <citation type="submission" date="2021-10" db="EMBL/GenBank/DDBJ databases">
        <title>Melipona bicolor Genome sequencing and assembly.</title>
        <authorList>
            <person name="Araujo N.S."/>
            <person name="Arias M.C."/>
        </authorList>
    </citation>
    <scope>NUCLEOTIDE SEQUENCE</scope>
    <source>
        <strain evidence="3">USP_2M_L1-L4_2017</strain>
        <tissue evidence="3">Whole body</tissue>
    </source>
</reference>
<comment type="caution">
    <text evidence="3">The sequence shown here is derived from an EMBL/GenBank/DDBJ whole genome shotgun (WGS) entry which is preliminary data.</text>
</comment>
<feature type="region of interest" description="Disordered" evidence="1">
    <location>
        <begin position="399"/>
        <end position="440"/>
    </location>
</feature>
<keyword evidence="4" id="KW-1185">Reference proteome</keyword>
<feature type="compositionally biased region" description="Low complexity" evidence="1">
    <location>
        <begin position="1476"/>
        <end position="1499"/>
    </location>
</feature>
<dbReference type="Proteomes" id="UP001177670">
    <property type="component" value="Unassembled WGS sequence"/>
</dbReference>
<feature type="region of interest" description="Disordered" evidence="1">
    <location>
        <begin position="853"/>
        <end position="878"/>
    </location>
</feature>
<evidence type="ECO:0000256" key="2">
    <source>
        <dbReference type="SAM" id="Phobius"/>
    </source>
</evidence>
<gene>
    <name evidence="3" type="ORF">K0M31_003172</name>
</gene>
<proteinExistence type="predicted"/>
<organism evidence="3 4">
    <name type="scientific">Melipona bicolor</name>
    <dbReference type="NCBI Taxonomy" id="60889"/>
    <lineage>
        <taxon>Eukaryota</taxon>
        <taxon>Metazoa</taxon>
        <taxon>Ecdysozoa</taxon>
        <taxon>Arthropoda</taxon>
        <taxon>Hexapoda</taxon>
        <taxon>Insecta</taxon>
        <taxon>Pterygota</taxon>
        <taxon>Neoptera</taxon>
        <taxon>Endopterygota</taxon>
        <taxon>Hymenoptera</taxon>
        <taxon>Apocrita</taxon>
        <taxon>Aculeata</taxon>
        <taxon>Apoidea</taxon>
        <taxon>Anthophila</taxon>
        <taxon>Apidae</taxon>
        <taxon>Melipona</taxon>
    </lineage>
</organism>
<evidence type="ECO:0000313" key="3">
    <source>
        <dbReference type="EMBL" id="KAK1127676.1"/>
    </source>
</evidence>
<keyword evidence="2" id="KW-0472">Membrane</keyword>
<feature type="region of interest" description="Disordered" evidence="1">
    <location>
        <begin position="978"/>
        <end position="1002"/>
    </location>
</feature>
<feature type="transmembrane region" description="Helical" evidence="2">
    <location>
        <begin position="6"/>
        <end position="23"/>
    </location>
</feature>
<feature type="region of interest" description="Disordered" evidence="1">
    <location>
        <begin position="1466"/>
        <end position="1501"/>
    </location>
</feature>
<feature type="transmembrane region" description="Helical" evidence="2">
    <location>
        <begin position="30"/>
        <end position="48"/>
    </location>
</feature>
<accession>A0AA40KP79</accession>
<evidence type="ECO:0000256" key="1">
    <source>
        <dbReference type="SAM" id="MobiDB-lite"/>
    </source>
</evidence>
<keyword evidence="2" id="KW-1133">Transmembrane helix</keyword>
<feature type="region of interest" description="Disordered" evidence="1">
    <location>
        <begin position="1327"/>
        <end position="1352"/>
    </location>
</feature>
<feature type="compositionally biased region" description="Basic and acidic residues" evidence="1">
    <location>
        <begin position="399"/>
        <end position="426"/>
    </location>
</feature>
<dbReference type="EMBL" id="JAHYIQ010000011">
    <property type="protein sequence ID" value="KAK1127676.1"/>
    <property type="molecule type" value="Genomic_DNA"/>
</dbReference>
<evidence type="ECO:0000313" key="4">
    <source>
        <dbReference type="Proteomes" id="UP001177670"/>
    </source>
</evidence>
<feature type="region of interest" description="Disordered" evidence="1">
    <location>
        <begin position="1542"/>
        <end position="1564"/>
    </location>
</feature>
<feature type="compositionally biased region" description="Polar residues" evidence="1">
    <location>
        <begin position="853"/>
        <end position="872"/>
    </location>
</feature>
<dbReference type="PROSITE" id="PS51257">
    <property type="entry name" value="PROKAR_LIPOPROTEIN"/>
    <property type="match status" value="1"/>
</dbReference>
<keyword evidence="2" id="KW-0812">Transmembrane</keyword>